<dbReference type="InterPro" id="IPR010359">
    <property type="entry name" value="IrrE_HExxH"/>
</dbReference>
<gene>
    <name evidence="2" type="ORF">EDM57_12020</name>
</gene>
<dbReference type="EMBL" id="RHHS01000028">
    <property type="protein sequence ID" value="RNB56528.1"/>
    <property type="molecule type" value="Genomic_DNA"/>
</dbReference>
<evidence type="ECO:0000259" key="1">
    <source>
        <dbReference type="Pfam" id="PF06114"/>
    </source>
</evidence>
<accession>A0A3M8AZE7</accession>
<dbReference type="AlphaFoldDB" id="A0A3M8AZE7"/>
<evidence type="ECO:0000313" key="2">
    <source>
        <dbReference type="EMBL" id="RNB56528.1"/>
    </source>
</evidence>
<reference evidence="2 3" key="1">
    <citation type="submission" date="2018-10" db="EMBL/GenBank/DDBJ databases">
        <title>Phylogenomics of Brevibacillus.</title>
        <authorList>
            <person name="Dunlap C."/>
        </authorList>
    </citation>
    <scope>NUCLEOTIDE SEQUENCE [LARGE SCALE GENOMIC DNA]</scope>
    <source>
        <strain evidence="2 3">DSM 100115</strain>
    </source>
</reference>
<comment type="caution">
    <text evidence="2">The sequence shown here is derived from an EMBL/GenBank/DDBJ whole genome shotgun (WGS) entry which is preliminary data.</text>
</comment>
<keyword evidence="3" id="KW-1185">Reference proteome</keyword>
<sequence>MFVYGGVCVDLSLYKMTPLEEWIAEKYLAHSIFTPEDLDIHRIANIFGGEISYFPTRSHARWIDDGSNDFMIILDSRLDEPSLRSEFFHELCHPLRHVGDQRTLPKTFRDLQEMQASLFQQYAAIPFFMVQELVLPVYENEIPLYLAHTFNVPVSLATRRFNQIRGRISQEEYSQRIATYLQSQYSKADPTNWSDETKRLFLTAIKRKFQKGQGVVIR</sequence>
<proteinExistence type="predicted"/>
<dbReference type="Pfam" id="PF06114">
    <property type="entry name" value="Peptidase_M78"/>
    <property type="match status" value="1"/>
</dbReference>
<evidence type="ECO:0000313" key="3">
    <source>
        <dbReference type="Proteomes" id="UP000268829"/>
    </source>
</evidence>
<protein>
    <submittedName>
        <fullName evidence="2">ImmA/IrrE family metallo-endopeptidase</fullName>
    </submittedName>
</protein>
<dbReference type="Proteomes" id="UP000268829">
    <property type="component" value="Unassembled WGS sequence"/>
</dbReference>
<name>A0A3M8AZE7_9BACL</name>
<organism evidence="2 3">
    <name type="scientific">Brevibacillus gelatini</name>
    <dbReference type="NCBI Taxonomy" id="1655277"/>
    <lineage>
        <taxon>Bacteria</taxon>
        <taxon>Bacillati</taxon>
        <taxon>Bacillota</taxon>
        <taxon>Bacilli</taxon>
        <taxon>Bacillales</taxon>
        <taxon>Paenibacillaceae</taxon>
        <taxon>Brevibacillus</taxon>
    </lineage>
</organism>
<feature type="domain" description="IrrE N-terminal-like" evidence="1">
    <location>
        <begin position="71"/>
        <end position="161"/>
    </location>
</feature>
<dbReference type="OrthoDB" id="2417909at2"/>